<dbReference type="Pfam" id="PF13490">
    <property type="entry name" value="zf-HC2"/>
    <property type="match status" value="1"/>
</dbReference>
<proteinExistence type="predicted"/>
<keyword evidence="5" id="KW-1185">Reference proteome</keyword>
<feature type="compositionally biased region" description="Low complexity" evidence="1">
    <location>
        <begin position="271"/>
        <end position="300"/>
    </location>
</feature>
<evidence type="ECO:0000256" key="2">
    <source>
        <dbReference type="SAM" id="Phobius"/>
    </source>
</evidence>
<name>A0ABP9X424_9CHLR</name>
<evidence type="ECO:0000313" key="4">
    <source>
        <dbReference type="EMBL" id="GAA5530162.1"/>
    </source>
</evidence>
<gene>
    <name evidence="4" type="ORF">Hgul01_03980</name>
</gene>
<sequence length="331" mass="35066">MNCGDIKLKLSQHAEVSPTDAAAIEAHLMNCGPCRALVLDLETQTERWFTLLGQTEARPPVALLTMIRSNTINPSWKPSQFWQTRRPIYVGLAALVMALIWIGITRQSPQADQDFRLAHNPPISATASLVIAQDHPSLTPIATVNRDNPTNLPLTFTVIPTSDLVPLATQTIAPPMLANPLPTSIRPSLPPTEVPITLPTEVPIVTQEPLPTEVPLPPTEVPLPTNKPEPITALPTEIQQSPEIPTRIPPSSQPMVPTAPPTAIGTPAPPTAIGTPAPPTAIGTPAPPTAIGTLIPTATPSPTSMVIPATPSSTAKPLDPTPTPNDQSTKR</sequence>
<dbReference type="EMBL" id="BAABRU010000016">
    <property type="protein sequence ID" value="GAA5530162.1"/>
    <property type="molecule type" value="Genomic_DNA"/>
</dbReference>
<feature type="region of interest" description="Disordered" evidence="1">
    <location>
        <begin position="271"/>
        <end position="331"/>
    </location>
</feature>
<protein>
    <recommendedName>
        <fullName evidence="3">Putative zinc-finger domain-containing protein</fullName>
    </recommendedName>
</protein>
<dbReference type="InterPro" id="IPR027383">
    <property type="entry name" value="Znf_put"/>
</dbReference>
<feature type="transmembrane region" description="Helical" evidence="2">
    <location>
        <begin position="87"/>
        <end position="104"/>
    </location>
</feature>
<evidence type="ECO:0000313" key="5">
    <source>
        <dbReference type="Proteomes" id="UP001428290"/>
    </source>
</evidence>
<dbReference type="PRINTS" id="PR01217">
    <property type="entry name" value="PRICHEXTENSN"/>
</dbReference>
<dbReference type="RefSeq" id="WP_345723757.1">
    <property type="nucleotide sequence ID" value="NZ_BAABRU010000016.1"/>
</dbReference>
<evidence type="ECO:0000256" key="1">
    <source>
        <dbReference type="SAM" id="MobiDB-lite"/>
    </source>
</evidence>
<feature type="domain" description="Putative zinc-finger" evidence="3">
    <location>
        <begin position="15"/>
        <end position="35"/>
    </location>
</feature>
<reference evidence="4 5" key="1">
    <citation type="submission" date="2024-02" db="EMBL/GenBank/DDBJ databases">
        <title>Herpetosiphon gulosus NBRC 112829.</title>
        <authorList>
            <person name="Ichikawa N."/>
            <person name="Katano-Makiyama Y."/>
            <person name="Hidaka K."/>
        </authorList>
    </citation>
    <scope>NUCLEOTIDE SEQUENCE [LARGE SCALE GENOMIC DNA]</scope>
    <source>
        <strain evidence="4 5">NBRC 112829</strain>
    </source>
</reference>
<comment type="caution">
    <text evidence="4">The sequence shown here is derived from an EMBL/GenBank/DDBJ whole genome shotgun (WGS) entry which is preliminary data.</text>
</comment>
<keyword evidence="2" id="KW-0812">Transmembrane</keyword>
<evidence type="ECO:0000259" key="3">
    <source>
        <dbReference type="Pfam" id="PF13490"/>
    </source>
</evidence>
<keyword evidence="2" id="KW-1133">Transmembrane helix</keyword>
<dbReference type="Proteomes" id="UP001428290">
    <property type="component" value="Unassembled WGS sequence"/>
</dbReference>
<keyword evidence="2" id="KW-0472">Membrane</keyword>
<accession>A0ABP9X424</accession>
<organism evidence="4 5">
    <name type="scientific">Herpetosiphon gulosus</name>
    <dbReference type="NCBI Taxonomy" id="1973496"/>
    <lineage>
        <taxon>Bacteria</taxon>
        <taxon>Bacillati</taxon>
        <taxon>Chloroflexota</taxon>
        <taxon>Chloroflexia</taxon>
        <taxon>Herpetosiphonales</taxon>
        <taxon>Herpetosiphonaceae</taxon>
        <taxon>Herpetosiphon</taxon>
    </lineage>
</organism>